<evidence type="ECO:0000313" key="2">
    <source>
        <dbReference type="EMBL" id="SMQ58119.1"/>
    </source>
</evidence>
<dbReference type="GO" id="GO:0052689">
    <property type="term" value="F:carboxylic ester hydrolase activity"/>
    <property type="evidence" value="ECO:0007669"/>
    <property type="project" value="TreeGrafter"/>
</dbReference>
<reference evidence="3" key="1">
    <citation type="submission" date="2017-04" db="EMBL/GenBank/DDBJ databases">
        <authorList>
            <person name="Varghese N."/>
            <person name="Submissions S."/>
        </authorList>
    </citation>
    <scope>NUCLEOTIDE SEQUENCE [LARGE SCALE GENOMIC DNA]</scope>
</reference>
<dbReference type="AlphaFoldDB" id="A0A1Y6E668"/>
<accession>A0A1Y6E668</accession>
<feature type="signal peptide" evidence="1">
    <location>
        <begin position="1"/>
        <end position="19"/>
    </location>
</feature>
<keyword evidence="3" id="KW-1185">Reference proteome</keyword>
<proteinExistence type="predicted"/>
<keyword evidence="1" id="KW-0732">Signal</keyword>
<sequence>MRLLVSAVALLLTLPPALAGALTVERGDGSVVHYTLDRPNNDAEGLLLIVQGSGCAPGATNPNMAMVRAAFANYATVIVEKIGVSPDLVIADEPTDCPAEFVTNYTFSQRLSDYRRVLEALAEDDTLPERLVMFGGSEGGLAVAALAGEFKADAAILLSSATGPSFGEMVKATVPQEAHPHFDAAFAAARANPDSREVFGGYPLKFWADIIDVSTAERMARGDGPYLIIQGGQDEANPLALARQTVDAYSSAGGCGLTYWEFPLLDHSMAPPDGTSRLAEVMTSAAEWAEAPMADC</sequence>
<dbReference type="Proteomes" id="UP000194474">
    <property type="component" value="Unassembled WGS sequence"/>
</dbReference>
<dbReference type="InterPro" id="IPR053145">
    <property type="entry name" value="AB_hydrolase_Est10"/>
</dbReference>
<dbReference type="PANTHER" id="PTHR43265:SF1">
    <property type="entry name" value="ESTERASE ESTD"/>
    <property type="match status" value="1"/>
</dbReference>
<organism evidence="2 3">
    <name type="scientific">Devosia lucknowensis</name>
    <dbReference type="NCBI Taxonomy" id="1096929"/>
    <lineage>
        <taxon>Bacteria</taxon>
        <taxon>Pseudomonadati</taxon>
        <taxon>Pseudomonadota</taxon>
        <taxon>Alphaproteobacteria</taxon>
        <taxon>Hyphomicrobiales</taxon>
        <taxon>Devosiaceae</taxon>
        <taxon>Devosia</taxon>
    </lineage>
</organism>
<name>A0A1Y6E668_9HYPH</name>
<dbReference type="PANTHER" id="PTHR43265">
    <property type="entry name" value="ESTERASE ESTD"/>
    <property type="match status" value="1"/>
</dbReference>
<evidence type="ECO:0008006" key="4">
    <source>
        <dbReference type="Google" id="ProtNLM"/>
    </source>
</evidence>
<dbReference type="InterPro" id="IPR029058">
    <property type="entry name" value="AB_hydrolase_fold"/>
</dbReference>
<dbReference type="EMBL" id="FXWK01000001">
    <property type="protein sequence ID" value="SMQ58119.1"/>
    <property type="molecule type" value="Genomic_DNA"/>
</dbReference>
<evidence type="ECO:0000313" key="3">
    <source>
        <dbReference type="Proteomes" id="UP000194474"/>
    </source>
</evidence>
<evidence type="ECO:0000256" key="1">
    <source>
        <dbReference type="SAM" id="SignalP"/>
    </source>
</evidence>
<dbReference type="Gene3D" id="3.40.50.1820">
    <property type="entry name" value="alpha/beta hydrolase"/>
    <property type="match status" value="1"/>
</dbReference>
<gene>
    <name evidence="2" type="ORF">SAMN06295905_0026</name>
</gene>
<feature type="chain" id="PRO_5012373541" description="Prolyl oligopeptidase family protein" evidence="1">
    <location>
        <begin position="20"/>
        <end position="296"/>
    </location>
</feature>
<protein>
    <recommendedName>
        <fullName evidence="4">Prolyl oligopeptidase family protein</fullName>
    </recommendedName>
</protein>
<dbReference type="SUPFAM" id="SSF53474">
    <property type="entry name" value="alpha/beta-Hydrolases"/>
    <property type="match status" value="1"/>
</dbReference>